<dbReference type="InterPro" id="IPR043006">
    <property type="entry name" value="AtzD/Barbiturase_RUB"/>
</dbReference>
<dbReference type="InterPro" id="IPR014086">
    <property type="entry name" value="AtzD/Barbiturase"/>
</dbReference>
<dbReference type="Pfam" id="PF09663">
    <property type="entry name" value="Amido_AtzD_TrzD"/>
    <property type="match status" value="1"/>
</dbReference>
<proteinExistence type="inferred from homology"/>
<dbReference type="Gene3D" id="3.30.1330.160">
    <property type="entry name" value="Cyanuric acid hydrolase/Barbituras, RU C"/>
    <property type="match status" value="1"/>
</dbReference>
<evidence type="ECO:0000313" key="4">
    <source>
        <dbReference type="Proteomes" id="UP001595912"/>
    </source>
</evidence>
<dbReference type="Gene3D" id="3.30.1330.170">
    <property type="entry name" value="Cyanuric acid hydrolase/Barbiturase, RU A"/>
    <property type="match status" value="1"/>
</dbReference>
<keyword evidence="2" id="KW-0378">Hydrolase</keyword>
<name>A0ABV9W0Y8_9ACTN</name>
<sequence>MTVVIDSFDTAGPGDVDGLTAALHRHEAATIRRLALVVKTEGSAQIDDFSREYAAYQAREVVTRHGGTALLDRTVFLHSTGCEGAMTPFGYLMADLEPGPALVDEPAGPALALGVGRSRPIPGPLIGTVAHAELVEQAVRDAMADAGLTADAVELAVVKTPLVSHDPPAPDAPPARVTSAYAKAVGALGSAVALGEVARERVVPAAFGAELDLYSRRTMVFSSSEAAAVEVLVLGNRAGATGSLRIASGLLADVLDADGVRRVLAAAGAELAGGRVADPSRVAALLVKAGYRHDGALRGARTTVHTSRIDADTHTRATMSGVAGSVLGTGRMFISANSVHQAPDGGGLCVAIVGPAAPEGA</sequence>
<evidence type="ECO:0000313" key="3">
    <source>
        <dbReference type="EMBL" id="MFC5000616.1"/>
    </source>
</evidence>
<organism evidence="3 4">
    <name type="scientific">Dactylosporangium cerinum</name>
    <dbReference type="NCBI Taxonomy" id="1434730"/>
    <lineage>
        <taxon>Bacteria</taxon>
        <taxon>Bacillati</taxon>
        <taxon>Actinomycetota</taxon>
        <taxon>Actinomycetes</taxon>
        <taxon>Micromonosporales</taxon>
        <taxon>Micromonosporaceae</taxon>
        <taxon>Dactylosporangium</taxon>
    </lineage>
</organism>
<dbReference type="RefSeq" id="WP_380117164.1">
    <property type="nucleotide sequence ID" value="NZ_JBHSIU010000027.1"/>
</dbReference>
<comment type="caution">
    <text evidence="3">The sequence shown here is derived from an EMBL/GenBank/DDBJ whole genome shotgun (WGS) entry which is preliminary data.</text>
</comment>
<evidence type="ECO:0000256" key="2">
    <source>
        <dbReference type="ARBA" id="ARBA00022801"/>
    </source>
</evidence>
<dbReference type="Gene3D" id="3.30.1330.180">
    <property type="entry name" value="Cyanuric acid hydrolase/Barbiturase, RU B"/>
    <property type="match status" value="1"/>
</dbReference>
<protein>
    <submittedName>
        <fullName evidence="3">Ring-opening amidohydrolase</fullName>
    </submittedName>
</protein>
<dbReference type="Proteomes" id="UP001595912">
    <property type="component" value="Unassembled WGS sequence"/>
</dbReference>
<dbReference type="EMBL" id="JBHSIU010000027">
    <property type="protein sequence ID" value="MFC5000616.1"/>
    <property type="molecule type" value="Genomic_DNA"/>
</dbReference>
<accession>A0ABV9W0Y8</accession>
<comment type="similarity">
    <text evidence="1">Belongs to the cyclic amide hydrolase (CyAH) family.</text>
</comment>
<dbReference type="InterPro" id="IPR043007">
    <property type="entry name" value="AtzD/Barbiturase_RUC"/>
</dbReference>
<keyword evidence="4" id="KW-1185">Reference proteome</keyword>
<gene>
    <name evidence="3" type="ORF">ACFPIJ_22610</name>
</gene>
<evidence type="ECO:0000256" key="1">
    <source>
        <dbReference type="ARBA" id="ARBA00010947"/>
    </source>
</evidence>
<dbReference type="InterPro" id="IPR043008">
    <property type="entry name" value="AtzD/Barbiturase_RUA"/>
</dbReference>
<reference evidence="4" key="1">
    <citation type="journal article" date="2019" name="Int. J. Syst. Evol. Microbiol.">
        <title>The Global Catalogue of Microorganisms (GCM) 10K type strain sequencing project: providing services to taxonomists for standard genome sequencing and annotation.</title>
        <authorList>
            <consortium name="The Broad Institute Genomics Platform"/>
            <consortium name="The Broad Institute Genome Sequencing Center for Infectious Disease"/>
            <person name="Wu L."/>
            <person name="Ma J."/>
        </authorList>
    </citation>
    <scope>NUCLEOTIDE SEQUENCE [LARGE SCALE GENOMIC DNA]</scope>
    <source>
        <strain evidence="4">CGMCC 4.7152</strain>
    </source>
</reference>